<dbReference type="GO" id="GO:0032259">
    <property type="term" value="P:methylation"/>
    <property type="evidence" value="ECO:0007669"/>
    <property type="project" value="UniProtKB-KW"/>
</dbReference>
<organism evidence="1 2">
    <name type="scientific">Mumia flava</name>
    <dbReference type="NCBI Taxonomy" id="1348852"/>
    <lineage>
        <taxon>Bacteria</taxon>
        <taxon>Bacillati</taxon>
        <taxon>Actinomycetota</taxon>
        <taxon>Actinomycetes</taxon>
        <taxon>Propionibacteriales</taxon>
        <taxon>Nocardioidaceae</taxon>
        <taxon>Mumia</taxon>
    </lineage>
</organism>
<sequence>MADDFKYHIDHHASLVPPPALVDALRRHAAGELDDADLAAAVDEAVADSFVRQRRLGLLALSDGEHGRGHDLAVVYDGVDGFGEPSDPSPLAQLVGPAHAPEVRPLTAVPTASGRIAAAEGARLGALTERSTMIALPSPGYVAALCASEDLQTDAGASLAAIIGGEVRALAADGVTLVLLRNPALAFLLTVGGRERAAALGIDLDKAVAAMVEADAAAIADLGAVPEEFRVGLDLTSAGAATGPWDVAAVEAFLGAQPYDRICVDYPAAAEQRFPLEVVPDGLVVSLGVVDVSDPALEDVDDLVARIDEAAELLDIDDIAVATNGGFHAVPGTPRETEHDKLELVEMTARYFWGNEL</sequence>
<dbReference type="AlphaFoldDB" id="A0A0B2BFC2"/>
<dbReference type="InterPro" id="IPR038071">
    <property type="entry name" value="UROD/MetE-like_sf"/>
</dbReference>
<dbReference type="Gene3D" id="3.20.20.210">
    <property type="match status" value="1"/>
</dbReference>
<dbReference type="Proteomes" id="UP000230842">
    <property type="component" value="Unassembled WGS sequence"/>
</dbReference>
<evidence type="ECO:0000313" key="2">
    <source>
        <dbReference type="Proteomes" id="UP000230842"/>
    </source>
</evidence>
<keyword evidence="2" id="KW-1185">Reference proteome</keyword>
<reference evidence="1 2" key="1">
    <citation type="submission" date="2017-11" db="EMBL/GenBank/DDBJ databases">
        <title>Genomic Encyclopedia of Archaeal and Bacterial Type Strains, Phase II (KMG-II): From Individual Species to Whole Genera.</title>
        <authorList>
            <person name="Goeker M."/>
        </authorList>
    </citation>
    <scope>NUCLEOTIDE SEQUENCE [LARGE SCALE GENOMIC DNA]</scope>
    <source>
        <strain evidence="1 2">DSM 27763</strain>
    </source>
</reference>
<dbReference type="EMBL" id="PGEZ01000003">
    <property type="protein sequence ID" value="PJJ48239.1"/>
    <property type="molecule type" value="Genomic_DNA"/>
</dbReference>
<protein>
    <submittedName>
        <fullName evidence="1">5-methyltetrahydropteroyltriglutamate--homocysteine methyltransferase</fullName>
    </submittedName>
</protein>
<accession>A0A0B2BFC2</accession>
<dbReference type="GO" id="GO:0008168">
    <property type="term" value="F:methyltransferase activity"/>
    <property type="evidence" value="ECO:0007669"/>
    <property type="project" value="UniProtKB-KW"/>
</dbReference>
<gene>
    <name evidence="1" type="ORF">CLV56_3943</name>
</gene>
<dbReference type="OrthoDB" id="6430685at2"/>
<proteinExistence type="predicted"/>
<keyword evidence="1" id="KW-0808">Transferase</keyword>
<name>A0A0B2BFC2_9ACTN</name>
<dbReference type="PANTHER" id="PTHR43844:SF2">
    <property type="entry name" value="SYNTHASE, VITAMIN-B12 INDEPENDENT, PUTATIVE (AFU_ORTHOLOGUE AFUA_3G12060)-RELATED"/>
    <property type="match status" value="1"/>
</dbReference>
<comment type="caution">
    <text evidence="1">The sequence shown here is derived from an EMBL/GenBank/DDBJ whole genome shotgun (WGS) entry which is preliminary data.</text>
</comment>
<dbReference type="SUPFAM" id="SSF51726">
    <property type="entry name" value="UROD/MetE-like"/>
    <property type="match status" value="1"/>
</dbReference>
<dbReference type="RefSeq" id="WP_039355862.1">
    <property type="nucleotide sequence ID" value="NZ_PGEZ01000003.1"/>
</dbReference>
<dbReference type="PANTHER" id="PTHR43844">
    <property type="entry name" value="METHIONINE SYNTHASE"/>
    <property type="match status" value="1"/>
</dbReference>
<evidence type="ECO:0000313" key="1">
    <source>
        <dbReference type="EMBL" id="PJJ48239.1"/>
    </source>
</evidence>
<keyword evidence="1" id="KW-0489">Methyltransferase</keyword>